<dbReference type="InterPro" id="IPR036465">
    <property type="entry name" value="vWFA_dom_sf"/>
</dbReference>
<evidence type="ECO:0000256" key="3">
    <source>
        <dbReference type="SAM" id="SignalP"/>
    </source>
</evidence>
<dbReference type="CDD" id="cd00198">
    <property type="entry name" value="vWFA"/>
    <property type="match status" value="1"/>
</dbReference>
<gene>
    <name evidence="6" type="ORF">ACFQW9_21230</name>
</gene>
<comment type="caution">
    <text evidence="6">The sequence shown here is derived from an EMBL/GenBank/DDBJ whole genome shotgun (WGS) entry which is preliminary data.</text>
</comment>
<dbReference type="InterPro" id="IPR002035">
    <property type="entry name" value="VWF_A"/>
</dbReference>
<dbReference type="Gene3D" id="2.60.40.10">
    <property type="entry name" value="Immunoglobulins"/>
    <property type="match status" value="1"/>
</dbReference>
<keyword evidence="1" id="KW-0677">Repeat</keyword>
<dbReference type="SUPFAM" id="SSF53300">
    <property type="entry name" value="vWA-like"/>
    <property type="match status" value="1"/>
</dbReference>
<sequence length="691" mass="72092">MRTGRRTGARRRSAACVLLLLAAGLAPASGVSGVASAVPVPVPAVVPEPWVTPATLEETLDPGGSTGVDKQVRTPAIPPRPDVVLLVDGTASMADPIASVRENLPAITGKILDEQPDSRFAVATFGDQEGDVDAGFQVFTELTDDLVKVQEGVDQLKTDLGGASRGPSEDWINGLWQIADGAGGKTVFREGASPVVVLVGDASSHSPSNGHTIDDTIFALQDKGVRVIGVDVESTIGDGLNGNGDAGNPDYVEDPPTTPGQATRIIEATGGRLLEGIDGDRVAEAIVDGFDNLPTSVGHRLEACDPHLTVALDPPTRQLTSGETAHFAETVDVSEDAPQGTTLTCTVQFLLGTQVPGTDTIGPAAAADPDFQQQISITVNDVDVPVVTVDDRTARAPDDDGARISYTATATDPQDGELPVTCAPPSGSLFPVGTTTVTCTATDSAGNTGADTARFEVLEPVVPPDPPTPPPPPPPASDLAVRADVSPDRTYVGRPALARFTITNAGPDTATGVVLGASWPRTAEAKDRSLPALSRCTAARPCTIPAGGRVEVTQTATYRDAVTGDVRATVRGTLPDRRVANNQDIDRLRVLKPSLTVTPQVAKPGQPVLARGKDYPPGETVRFTWNIGITADRSGVRVGRDGAFEVQVLVLRKDTLGPRVLRAEARDLPRLRNPVLVVQRNLQPPDFAGRS</sequence>
<evidence type="ECO:0000313" key="7">
    <source>
        <dbReference type="Proteomes" id="UP001596509"/>
    </source>
</evidence>
<keyword evidence="7" id="KW-1185">Reference proteome</keyword>
<feature type="compositionally biased region" description="Pro residues" evidence="2">
    <location>
        <begin position="461"/>
        <end position="476"/>
    </location>
</feature>
<dbReference type="InterPro" id="IPR003410">
    <property type="entry name" value="HYR_dom"/>
</dbReference>
<feature type="domain" description="HYR" evidence="5">
    <location>
        <begin position="358"/>
        <end position="461"/>
    </location>
</feature>
<dbReference type="Proteomes" id="UP001596509">
    <property type="component" value="Unassembled WGS sequence"/>
</dbReference>
<evidence type="ECO:0000256" key="2">
    <source>
        <dbReference type="SAM" id="MobiDB-lite"/>
    </source>
</evidence>
<evidence type="ECO:0000259" key="4">
    <source>
        <dbReference type="PROSITE" id="PS50234"/>
    </source>
</evidence>
<evidence type="ECO:0000313" key="6">
    <source>
        <dbReference type="EMBL" id="MFC7353173.1"/>
    </source>
</evidence>
<feature type="chain" id="PRO_5045182052" evidence="3">
    <location>
        <begin position="29"/>
        <end position="691"/>
    </location>
</feature>
<accession>A0ABW2MHZ0</accession>
<feature type="signal peptide" evidence="3">
    <location>
        <begin position="1"/>
        <end position="28"/>
    </location>
</feature>
<feature type="domain" description="VWFA" evidence="4">
    <location>
        <begin position="82"/>
        <end position="232"/>
    </location>
</feature>
<dbReference type="InterPro" id="IPR013783">
    <property type="entry name" value="Ig-like_fold"/>
</dbReference>
<dbReference type="Gene3D" id="3.40.50.410">
    <property type="entry name" value="von Willebrand factor, type A domain"/>
    <property type="match status" value="1"/>
</dbReference>
<dbReference type="EMBL" id="JBHTCK010000006">
    <property type="protein sequence ID" value="MFC7353173.1"/>
    <property type="molecule type" value="Genomic_DNA"/>
</dbReference>
<dbReference type="InterPro" id="IPR001434">
    <property type="entry name" value="OmcB-like_DUF11"/>
</dbReference>
<dbReference type="Pfam" id="PF00092">
    <property type="entry name" value="VWA"/>
    <property type="match status" value="1"/>
</dbReference>
<dbReference type="PROSITE" id="PS50234">
    <property type="entry name" value="VWFA"/>
    <property type="match status" value="1"/>
</dbReference>
<proteinExistence type="predicted"/>
<protein>
    <submittedName>
        <fullName evidence="6">HYR domain-containing protein</fullName>
    </submittedName>
</protein>
<keyword evidence="3" id="KW-0732">Signal</keyword>
<evidence type="ECO:0000259" key="5">
    <source>
        <dbReference type="PROSITE" id="PS50825"/>
    </source>
</evidence>
<dbReference type="Pfam" id="PF01345">
    <property type="entry name" value="DUF11"/>
    <property type="match status" value="1"/>
</dbReference>
<name>A0ABW2MHZ0_9ACTN</name>
<dbReference type="Pfam" id="PF02494">
    <property type="entry name" value="HYR"/>
    <property type="match status" value="1"/>
</dbReference>
<organism evidence="6 7">
    <name type="scientific">Streptomyces caviscabies</name>
    <dbReference type="NCBI Taxonomy" id="90079"/>
    <lineage>
        <taxon>Bacteria</taxon>
        <taxon>Bacillati</taxon>
        <taxon>Actinomycetota</taxon>
        <taxon>Actinomycetes</taxon>
        <taxon>Kitasatosporales</taxon>
        <taxon>Streptomycetaceae</taxon>
        <taxon>Streptomyces</taxon>
    </lineage>
</organism>
<dbReference type="RefSeq" id="WP_319283719.1">
    <property type="nucleotide sequence ID" value="NZ_JBHTCK010000006.1"/>
</dbReference>
<reference evidence="7" key="1">
    <citation type="journal article" date="2019" name="Int. J. Syst. Evol. Microbiol.">
        <title>The Global Catalogue of Microorganisms (GCM) 10K type strain sequencing project: providing services to taxonomists for standard genome sequencing and annotation.</title>
        <authorList>
            <consortium name="The Broad Institute Genomics Platform"/>
            <consortium name="The Broad Institute Genome Sequencing Center for Infectious Disease"/>
            <person name="Wu L."/>
            <person name="Ma J."/>
        </authorList>
    </citation>
    <scope>NUCLEOTIDE SEQUENCE [LARGE SCALE GENOMIC DNA]</scope>
    <source>
        <strain evidence="7">ICMP 19430</strain>
    </source>
</reference>
<dbReference type="PROSITE" id="PS50825">
    <property type="entry name" value="HYR"/>
    <property type="match status" value="1"/>
</dbReference>
<feature type="region of interest" description="Disordered" evidence="2">
    <location>
        <begin position="459"/>
        <end position="479"/>
    </location>
</feature>
<evidence type="ECO:0000256" key="1">
    <source>
        <dbReference type="ARBA" id="ARBA00022737"/>
    </source>
</evidence>